<dbReference type="EMBL" id="LRGB01013002">
    <property type="protein sequence ID" value="KZR99664.1"/>
    <property type="molecule type" value="Genomic_DNA"/>
</dbReference>
<reference evidence="1 2" key="1">
    <citation type="submission" date="2016-03" db="EMBL/GenBank/DDBJ databases">
        <title>EvidentialGene: Evidence-directed Construction of Genes on Genomes.</title>
        <authorList>
            <person name="Gilbert D.G."/>
            <person name="Choi J.-H."/>
            <person name="Mockaitis K."/>
            <person name="Colbourne J."/>
            <person name="Pfrender M."/>
        </authorList>
    </citation>
    <scope>NUCLEOTIDE SEQUENCE [LARGE SCALE GENOMIC DNA]</scope>
    <source>
        <strain evidence="1 2">Xinb3</strain>
        <tissue evidence="1">Complete organism</tissue>
    </source>
</reference>
<evidence type="ECO:0000313" key="1">
    <source>
        <dbReference type="EMBL" id="KZR99664.1"/>
    </source>
</evidence>
<dbReference type="AlphaFoldDB" id="A0A164H3H8"/>
<evidence type="ECO:0000313" key="2">
    <source>
        <dbReference type="Proteomes" id="UP000076858"/>
    </source>
</evidence>
<name>A0A164H3H8_9CRUS</name>
<comment type="caution">
    <text evidence="1">The sequence shown here is derived from an EMBL/GenBank/DDBJ whole genome shotgun (WGS) entry which is preliminary data.</text>
</comment>
<keyword evidence="2" id="KW-1185">Reference proteome</keyword>
<accession>A0A164H3H8</accession>
<proteinExistence type="predicted"/>
<dbReference type="Proteomes" id="UP000076858">
    <property type="component" value="Unassembled WGS sequence"/>
</dbReference>
<protein>
    <submittedName>
        <fullName evidence="1">Uncharacterized protein</fullName>
    </submittedName>
</protein>
<feature type="non-terminal residue" evidence="1">
    <location>
        <position position="1"/>
    </location>
</feature>
<gene>
    <name evidence="1" type="ORF">APZ42_004380</name>
</gene>
<organism evidence="1 2">
    <name type="scientific">Daphnia magna</name>
    <dbReference type="NCBI Taxonomy" id="35525"/>
    <lineage>
        <taxon>Eukaryota</taxon>
        <taxon>Metazoa</taxon>
        <taxon>Ecdysozoa</taxon>
        <taxon>Arthropoda</taxon>
        <taxon>Crustacea</taxon>
        <taxon>Branchiopoda</taxon>
        <taxon>Diplostraca</taxon>
        <taxon>Cladocera</taxon>
        <taxon>Anomopoda</taxon>
        <taxon>Daphniidae</taxon>
        <taxon>Daphnia</taxon>
    </lineage>
</organism>
<sequence length="49" mass="5867">FDNERVYNDVRAVTRIDSETNDHLKLETQTQKRTNKLIDDHEQLTLLCH</sequence>